<keyword evidence="5" id="KW-0472">Membrane</keyword>
<dbReference type="PANTHER" id="PTHR28234:SF1">
    <property type="entry name" value="NUCLEAR CONTROL OF ATPASE PROTEIN 2"/>
    <property type="match status" value="1"/>
</dbReference>
<evidence type="ECO:0000256" key="3">
    <source>
        <dbReference type="ARBA" id="ARBA00022989"/>
    </source>
</evidence>
<dbReference type="KEGG" id="mis:MICPUN_57846"/>
<feature type="compositionally biased region" description="Polar residues" evidence="6">
    <location>
        <begin position="195"/>
        <end position="216"/>
    </location>
</feature>
<sequence length="606" mass="67227">MSGSRTTLPVFFDRTTSVGSTAFWLKEPHALAALNSEGAEQETKEAELARAAQAALEVAQAASRELLSDLHSVTKSLGFWETKLHDAPRGLWWFFFLQTGPGTKSEQRRRLQASPHLRIDTKVRALSTIQFNLASAVGEVHRHAGLVAAAWGNSNSERFEAGFLQRTLHESLEGLLKTMQTVSQSKSSVPSNSQHATQQDGRLPGSQSPLSKAVNTEFSRKQHFSSKLGDGRPANLPFLKNSKSNKQDGIDDIWQLVHLLECEGSRASSSAKSIIAANTKPGKWKRRWILYSMLASAAGVLSYYTIRNSRLCGSDNLEKMMQNIFSAISRFWNTHAAVPLKEIRAELSLAFEQSKDVVGSQQLEVTLHFRPQATKPGYSAALYRAYRAVGGGSSDEGSSEPPDPFALVTARVEEELKSPLQNMLGLLLIQTQVMKVDMESALMQMDQIMRANRLNFSLMACMPAVLVGSSFFSIASTSIGNERTINSFSSFTTFSHTLGTRNYRTRTQSREDMRMLLGEAERALAELTYSRNKSFASGMLLYALNTLFQSVQKHRNCFSPAEWRAVRLDIMTMSDNEVPVESKLNAVARLARVKAFVPEPHRVPQI</sequence>
<comment type="subcellular location">
    <subcellularLocation>
        <location evidence="1">Mitochondrion membrane</location>
        <topology evidence="1">Multi-pass membrane protein</topology>
    </subcellularLocation>
</comment>
<reference evidence="7 8" key="1">
    <citation type="journal article" date="2009" name="Science">
        <title>Green evolution and dynamic adaptations revealed by genomes of the marine picoeukaryotes Micromonas.</title>
        <authorList>
            <person name="Worden A.Z."/>
            <person name="Lee J.H."/>
            <person name="Mock T."/>
            <person name="Rouze P."/>
            <person name="Simmons M.P."/>
            <person name="Aerts A.L."/>
            <person name="Allen A.E."/>
            <person name="Cuvelier M.L."/>
            <person name="Derelle E."/>
            <person name="Everett M.V."/>
            <person name="Foulon E."/>
            <person name="Grimwood J."/>
            <person name="Gundlach H."/>
            <person name="Henrissat B."/>
            <person name="Napoli C."/>
            <person name="McDonald S.M."/>
            <person name="Parker M.S."/>
            <person name="Rombauts S."/>
            <person name="Salamov A."/>
            <person name="Von Dassow P."/>
            <person name="Badger J.H."/>
            <person name="Coutinho P.M."/>
            <person name="Demir E."/>
            <person name="Dubchak I."/>
            <person name="Gentemann C."/>
            <person name="Eikrem W."/>
            <person name="Gready J.E."/>
            <person name="John U."/>
            <person name="Lanier W."/>
            <person name="Lindquist E.A."/>
            <person name="Lucas S."/>
            <person name="Mayer K.F."/>
            <person name="Moreau H."/>
            <person name="Not F."/>
            <person name="Otillar R."/>
            <person name="Panaud O."/>
            <person name="Pangilinan J."/>
            <person name="Paulsen I."/>
            <person name="Piegu B."/>
            <person name="Poliakov A."/>
            <person name="Robbens S."/>
            <person name="Schmutz J."/>
            <person name="Toulza E."/>
            <person name="Wyss T."/>
            <person name="Zelensky A."/>
            <person name="Zhou K."/>
            <person name="Armbrust E.V."/>
            <person name="Bhattacharya D."/>
            <person name="Goodenough U.W."/>
            <person name="Van de Peer Y."/>
            <person name="Grigoriev I.V."/>
        </authorList>
    </citation>
    <scope>NUCLEOTIDE SEQUENCE [LARGE SCALE GENOMIC DNA]</scope>
    <source>
        <strain evidence="8">RCC299 / NOUM17</strain>
    </source>
</reference>
<gene>
    <name evidence="7" type="ORF">MICPUN_57846</name>
</gene>
<dbReference type="InterPro" id="IPR013946">
    <property type="entry name" value="NCA2-like"/>
</dbReference>
<evidence type="ECO:0000313" key="7">
    <source>
        <dbReference type="EMBL" id="ACO62636.1"/>
    </source>
</evidence>
<dbReference type="Pfam" id="PF08637">
    <property type="entry name" value="NCA2"/>
    <property type="match status" value="1"/>
</dbReference>
<dbReference type="AlphaFoldDB" id="C1E3Y6"/>
<feature type="region of interest" description="Disordered" evidence="6">
    <location>
        <begin position="181"/>
        <end position="216"/>
    </location>
</feature>
<organism evidence="7 8">
    <name type="scientific">Micromonas commoda (strain RCC299 / NOUM17 / CCMP2709)</name>
    <name type="common">Picoplanktonic green alga</name>
    <dbReference type="NCBI Taxonomy" id="296587"/>
    <lineage>
        <taxon>Eukaryota</taxon>
        <taxon>Viridiplantae</taxon>
        <taxon>Chlorophyta</taxon>
        <taxon>Mamiellophyceae</taxon>
        <taxon>Mamiellales</taxon>
        <taxon>Mamiellaceae</taxon>
        <taxon>Micromonas</taxon>
    </lineage>
</organism>
<evidence type="ECO:0000256" key="6">
    <source>
        <dbReference type="SAM" id="MobiDB-lite"/>
    </source>
</evidence>
<accession>C1E3Y6</accession>
<dbReference type="OrthoDB" id="497162at2759"/>
<keyword evidence="4" id="KW-0496">Mitochondrion</keyword>
<evidence type="ECO:0000256" key="4">
    <source>
        <dbReference type="ARBA" id="ARBA00023128"/>
    </source>
</evidence>
<feature type="compositionally biased region" description="Low complexity" evidence="6">
    <location>
        <begin position="182"/>
        <end position="194"/>
    </location>
</feature>
<dbReference type="GeneID" id="8242664"/>
<dbReference type="FunCoup" id="C1E3Y6">
    <property type="interactions" value="373"/>
</dbReference>
<keyword evidence="8" id="KW-1185">Reference proteome</keyword>
<evidence type="ECO:0000256" key="5">
    <source>
        <dbReference type="ARBA" id="ARBA00023136"/>
    </source>
</evidence>
<dbReference type="eggNOG" id="ENOG502QQIS">
    <property type="taxonomic scope" value="Eukaryota"/>
</dbReference>
<evidence type="ECO:0000256" key="2">
    <source>
        <dbReference type="ARBA" id="ARBA00022692"/>
    </source>
</evidence>
<dbReference type="EMBL" id="CP001325">
    <property type="protein sequence ID" value="ACO62636.1"/>
    <property type="molecule type" value="Genomic_DNA"/>
</dbReference>
<dbReference type="GO" id="GO:0005741">
    <property type="term" value="C:mitochondrial outer membrane"/>
    <property type="evidence" value="ECO:0007669"/>
    <property type="project" value="TreeGrafter"/>
</dbReference>
<dbReference type="Proteomes" id="UP000002009">
    <property type="component" value="Chromosome 4"/>
</dbReference>
<evidence type="ECO:0000256" key="1">
    <source>
        <dbReference type="ARBA" id="ARBA00004225"/>
    </source>
</evidence>
<evidence type="ECO:0000313" key="8">
    <source>
        <dbReference type="Proteomes" id="UP000002009"/>
    </source>
</evidence>
<proteinExistence type="predicted"/>
<keyword evidence="2" id="KW-0812">Transmembrane</keyword>
<dbReference type="PANTHER" id="PTHR28234">
    <property type="entry name" value="NUCLEAR CONTROL OF ATPASE PROTEIN 2"/>
    <property type="match status" value="1"/>
</dbReference>
<dbReference type="InParanoid" id="C1E3Y6"/>
<protein>
    <submittedName>
        <fullName evidence="7">Uncharacterized protein</fullName>
    </submittedName>
</protein>
<dbReference type="STRING" id="296587.C1E3Y6"/>
<keyword evidence="3" id="KW-1133">Transmembrane helix</keyword>
<dbReference type="OMA" id="RNTTIYW"/>
<name>C1E3Y6_MICCC</name>
<dbReference type="RefSeq" id="XP_002501378.1">
    <property type="nucleotide sequence ID" value="XM_002501332.1"/>
</dbReference>